<dbReference type="STRING" id="402600.SAMN05216188_1066"/>
<dbReference type="AlphaFoldDB" id="A0A1H9JIJ7"/>
<reference evidence="4" key="1">
    <citation type="submission" date="2016-10" db="EMBL/GenBank/DDBJ databases">
        <authorList>
            <person name="Varghese N."/>
            <person name="Submissions S."/>
        </authorList>
    </citation>
    <scope>NUCLEOTIDE SEQUENCE [LARGE SCALE GENOMIC DNA]</scope>
    <source>
        <strain evidence="4">CGMCC 4.3525</strain>
    </source>
</reference>
<dbReference type="Pfam" id="PF14016">
    <property type="entry name" value="DUF4232"/>
    <property type="match status" value="1"/>
</dbReference>
<dbReference type="Proteomes" id="UP000199352">
    <property type="component" value="Unassembled WGS sequence"/>
</dbReference>
<proteinExistence type="predicted"/>
<dbReference type="EMBL" id="FOFR01000006">
    <property type="protein sequence ID" value="SEQ86640.1"/>
    <property type="molecule type" value="Genomic_DNA"/>
</dbReference>
<name>A0A1H9JIJ7_9PSEU</name>
<feature type="signal peptide" evidence="1">
    <location>
        <begin position="1"/>
        <end position="27"/>
    </location>
</feature>
<feature type="domain" description="DUF4232" evidence="2">
    <location>
        <begin position="54"/>
        <end position="169"/>
    </location>
</feature>
<dbReference type="RefSeq" id="WP_089951369.1">
    <property type="nucleotide sequence ID" value="NZ_FOFR01000006.1"/>
</dbReference>
<sequence length="172" mass="17408">MFDNTTRTGLSTAALSLVVALSGACGAATANKPAATSSSMDAEPSRDAEVAEKCVTAGLRVHLGPGNNDMQGAHVPLRFTNTTAQPCTLHGAPGVSYVTGEGGEQIGLPAERHLDGPVVTLAPGGTASAALFLSNAPRKTPDCEKVRAGGLRIYPPNSTQPEFVGHDATACA</sequence>
<dbReference type="PROSITE" id="PS51257">
    <property type="entry name" value="PROKAR_LIPOPROTEIN"/>
    <property type="match status" value="1"/>
</dbReference>
<protein>
    <recommendedName>
        <fullName evidence="2">DUF4232 domain-containing protein</fullName>
    </recommendedName>
</protein>
<keyword evidence="4" id="KW-1185">Reference proteome</keyword>
<dbReference type="OrthoDB" id="3268346at2"/>
<dbReference type="InterPro" id="IPR025326">
    <property type="entry name" value="DUF4232"/>
</dbReference>
<evidence type="ECO:0000313" key="4">
    <source>
        <dbReference type="Proteomes" id="UP000199352"/>
    </source>
</evidence>
<accession>A0A1H9JIJ7</accession>
<evidence type="ECO:0000256" key="1">
    <source>
        <dbReference type="SAM" id="SignalP"/>
    </source>
</evidence>
<feature type="chain" id="PRO_5038773010" description="DUF4232 domain-containing protein" evidence="1">
    <location>
        <begin position="28"/>
        <end position="172"/>
    </location>
</feature>
<evidence type="ECO:0000259" key="2">
    <source>
        <dbReference type="Pfam" id="PF14016"/>
    </source>
</evidence>
<organism evidence="3 4">
    <name type="scientific">Lentzea xinjiangensis</name>
    <dbReference type="NCBI Taxonomy" id="402600"/>
    <lineage>
        <taxon>Bacteria</taxon>
        <taxon>Bacillati</taxon>
        <taxon>Actinomycetota</taxon>
        <taxon>Actinomycetes</taxon>
        <taxon>Pseudonocardiales</taxon>
        <taxon>Pseudonocardiaceae</taxon>
        <taxon>Lentzea</taxon>
    </lineage>
</organism>
<evidence type="ECO:0000313" key="3">
    <source>
        <dbReference type="EMBL" id="SEQ86640.1"/>
    </source>
</evidence>
<gene>
    <name evidence="3" type="ORF">SAMN05216188_1066</name>
</gene>
<keyword evidence="1" id="KW-0732">Signal</keyword>